<dbReference type="PRINTS" id="PR00625">
    <property type="entry name" value="JDOMAIN"/>
</dbReference>
<dbReference type="SUPFAM" id="SSF46565">
    <property type="entry name" value="Chaperone J-domain"/>
    <property type="match status" value="1"/>
</dbReference>
<dbReference type="AlphaFoldDB" id="A0A3M0ITE2"/>
<dbReference type="InterPro" id="IPR052243">
    <property type="entry name" value="Mito_inner_membrane_organizer"/>
</dbReference>
<dbReference type="FunFam" id="1.10.287.110:FF:000027">
    <property type="entry name" value="DnaJ (Hsp40) homolog, subfamily C, member 11"/>
    <property type="match status" value="1"/>
</dbReference>
<evidence type="ECO:0000313" key="14">
    <source>
        <dbReference type="EMBL" id="RMB91688.1"/>
    </source>
</evidence>
<evidence type="ECO:0000313" key="15">
    <source>
        <dbReference type="Proteomes" id="UP000269221"/>
    </source>
</evidence>
<evidence type="ECO:0000256" key="6">
    <source>
        <dbReference type="ARBA" id="ARBA00023128"/>
    </source>
</evidence>
<evidence type="ECO:0000256" key="5">
    <source>
        <dbReference type="ARBA" id="ARBA00023054"/>
    </source>
</evidence>
<dbReference type="GO" id="GO:0042407">
    <property type="term" value="P:cristae formation"/>
    <property type="evidence" value="ECO:0007669"/>
    <property type="project" value="UniProtKB-ARBA"/>
</dbReference>
<dbReference type="InterPro" id="IPR018253">
    <property type="entry name" value="DnaJ_domain_CS"/>
</dbReference>
<keyword evidence="5 12" id="KW-0175">Coiled coil</keyword>
<dbReference type="Pfam" id="PF11875">
    <property type="entry name" value="DnaJ-like_C11_C"/>
    <property type="match status" value="1"/>
</dbReference>
<evidence type="ECO:0000256" key="2">
    <source>
        <dbReference type="ARBA" id="ARBA00022553"/>
    </source>
</evidence>
<evidence type="ECO:0000256" key="9">
    <source>
        <dbReference type="ARBA" id="ARBA00056707"/>
    </source>
</evidence>
<keyword evidence="6" id="KW-0496">Mitochondrion</keyword>
<evidence type="ECO:0000256" key="4">
    <source>
        <dbReference type="ARBA" id="ARBA00022990"/>
    </source>
</evidence>
<comment type="function">
    <text evidence="9">Required for mitochondrial inner membrane organization. Seems to function through its association with the MICOS complex and the mitochondrial outer membrane sorting assembly machinery (SAM) complex.</text>
</comment>
<dbReference type="GO" id="GO:0005741">
    <property type="term" value="C:mitochondrial outer membrane"/>
    <property type="evidence" value="ECO:0007669"/>
    <property type="project" value="UniProtKB-SubCell"/>
</dbReference>
<dbReference type="EMBL" id="QRBI01000235">
    <property type="protein sequence ID" value="RMB91688.1"/>
    <property type="molecule type" value="Genomic_DNA"/>
</dbReference>
<name>A0A3M0ITE2_HIRRU</name>
<evidence type="ECO:0000256" key="1">
    <source>
        <dbReference type="ARBA" id="ARBA00004450"/>
    </source>
</evidence>
<comment type="similarity">
    <text evidence="10">Belongs to the DNAJC11 family.</text>
</comment>
<reference evidence="14 15" key="1">
    <citation type="submission" date="2018-07" db="EMBL/GenBank/DDBJ databases">
        <title>A high quality draft genome assembly of the barn swallow (H. rustica rustica).</title>
        <authorList>
            <person name="Formenti G."/>
            <person name="Chiara M."/>
            <person name="Poveda L."/>
            <person name="Francoijs K.-J."/>
            <person name="Bonisoli-Alquati A."/>
            <person name="Canova L."/>
            <person name="Gianfranceschi L."/>
            <person name="Horner D.S."/>
            <person name="Saino N."/>
        </authorList>
    </citation>
    <scope>NUCLEOTIDE SEQUENCE [LARGE SCALE GENOMIC DNA]</scope>
    <source>
        <strain evidence="14">Chelidonia</strain>
        <tissue evidence="14">Blood</tissue>
    </source>
</reference>
<dbReference type="PROSITE" id="PS00636">
    <property type="entry name" value="DNAJ_1"/>
    <property type="match status" value="1"/>
</dbReference>
<evidence type="ECO:0000256" key="11">
    <source>
        <dbReference type="ARBA" id="ARBA00074359"/>
    </source>
</evidence>
<comment type="subcellular location">
    <subcellularLocation>
        <location evidence="1">Mitochondrion outer membrane</location>
        <topology evidence="1">Peripheral membrane protein</topology>
    </subcellularLocation>
</comment>
<evidence type="ECO:0000256" key="7">
    <source>
        <dbReference type="ARBA" id="ARBA00023136"/>
    </source>
</evidence>
<dbReference type="InterPro" id="IPR036869">
    <property type="entry name" value="J_dom_sf"/>
</dbReference>
<dbReference type="PANTHER" id="PTHR44157:SF1">
    <property type="entry name" value="DNAJ HOMOLOG SUBFAMILY C MEMBER 11"/>
    <property type="match status" value="1"/>
</dbReference>
<keyword evidence="8" id="KW-0143">Chaperone</keyword>
<dbReference type="InterPro" id="IPR024586">
    <property type="entry name" value="DnaJ-like_C11_C"/>
</dbReference>
<evidence type="ECO:0000256" key="8">
    <source>
        <dbReference type="ARBA" id="ARBA00023186"/>
    </source>
</evidence>
<gene>
    <name evidence="14" type="ORF">DUI87_31918</name>
</gene>
<dbReference type="Pfam" id="PF00226">
    <property type="entry name" value="DnaJ"/>
    <property type="match status" value="1"/>
</dbReference>
<keyword evidence="3" id="KW-1000">Mitochondrion outer membrane</keyword>
<dbReference type="STRING" id="333673.A0A3M0ITE2"/>
<proteinExistence type="inferred from homology"/>
<organism evidence="14 15">
    <name type="scientific">Hirundo rustica rustica</name>
    <dbReference type="NCBI Taxonomy" id="333673"/>
    <lineage>
        <taxon>Eukaryota</taxon>
        <taxon>Metazoa</taxon>
        <taxon>Chordata</taxon>
        <taxon>Craniata</taxon>
        <taxon>Vertebrata</taxon>
        <taxon>Euteleostomi</taxon>
        <taxon>Archelosauria</taxon>
        <taxon>Archosauria</taxon>
        <taxon>Dinosauria</taxon>
        <taxon>Saurischia</taxon>
        <taxon>Theropoda</taxon>
        <taxon>Coelurosauria</taxon>
        <taxon>Aves</taxon>
        <taxon>Neognathae</taxon>
        <taxon>Neoaves</taxon>
        <taxon>Telluraves</taxon>
        <taxon>Australaves</taxon>
        <taxon>Passeriformes</taxon>
        <taxon>Sylvioidea</taxon>
        <taxon>Hirundinidae</taxon>
        <taxon>Hirundo</taxon>
    </lineage>
</organism>
<keyword evidence="4" id="KW-0007">Acetylation</keyword>
<evidence type="ECO:0000256" key="3">
    <source>
        <dbReference type="ARBA" id="ARBA00022787"/>
    </source>
</evidence>
<dbReference type="SMART" id="SM00271">
    <property type="entry name" value="DnaJ"/>
    <property type="match status" value="1"/>
</dbReference>
<keyword evidence="2" id="KW-0597">Phosphoprotein</keyword>
<dbReference type="OrthoDB" id="18010at2759"/>
<keyword evidence="7" id="KW-0472">Membrane</keyword>
<dbReference type="InterPro" id="IPR001623">
    <property type="entry name" value="DnaJ_domain"/>
</dbReference>
<feature type="domain" description="J" evidence="13">
    <location>
        <begin position="14"/>
        <end position="82"/>
    </location>
</feature>
<dbReference type="CDD" id="cd06257">
    <property type="entry name" value="DnaJ"/>
    <property type="match status" value="1"/>
</dbReference>
<accession>A0A3M0ITE2</accession>
<protein>
    <recommendedName>
        <fullName evidence="11">DnaJ homolog subfamily C member 11</fullName>
    </recommendedName>
</protein>
<keyword evidence="15" id="KW-1185">Reference proteome</keyword>
<feature type="coiled-coil region" evidence="12">
    <location>
        <begin position="93"/>
        <end position="120"/>
    </location>
</feature>
<dbReference type="Proteomes" id="UP000269221">
    <property type="component" value="Unassembled WGS sequence"/>
</dbReference>
<comment type="caution">
    <text evidence="14">The sequence shown here is derived from an EMBL/GenBank/DDBJ whole genome shotgun (WGS) entry which is preliminary data.</text>
</comment>
<evidence type="ECO:0000259" key="13">
    <source>
        <dbReference type="PROSITE" id="PS50076"/>
    </source>
</evidence>
<evidence type="ECO:0000256" key="10">
    <source>
        <dbReference type="ARBA" id="ARBA00061668"/>
    </source>
</evidence>
<dbReference type="Pfam" id="PF22774">
    <property type="entry name" value="DNAJC11_beta-barrel"/>
    <property type="match status" value="1"/>
</dbReference>
<dbReference type="PROSITE" id="PS50076">
    <property type="entry name" value="DNAJ_2"/>
    <property type="match status" value="1"/>
</dbReference>
<evidence type="ECO:0000256" key="12">
    <source>
        <dbReference type="SAM" id="Coils"/>
    </source>
</evidence>
<dbReference type="PANTHER" id="PTHR44157">
    <property type="entry name" value="DNAJ HOMOLOG SUBFAMILY C MEMBER 11"/>
    <property type="match status" value="1"/>
</dbReference>
<dbReference type="Gene3D" id="1.10.287.110">
    <property type="entry name" value="DnaJ domain"/>
    <property type="match status" value="1"/>
</dbReference>
<sequence length="638" mass="72372">MAAALGEEAPDNEDYYGLLNVRREASQEELKAAYRRLCMLYHPDKHRDPELKTQAERLFNLVHQAYEVLSDPQTRAIYDIYGRRGLEMEGWEVVERKRTAAEIREEFERLQREREERRLQQRTNPKMCRRVEKFITRFKKIRFPLGEIKSNYLPAVKGQYVRNADPSRQSLAQLPGITFLKGTISVGIDATDLFDRYDEEYEDVPGSSFPQIEINKMHISQSIEAPLTSTDTAILSGNLSTQNGNGGGSINLALRRVTSAKGWGELEFGAGDLHGPLFGLKIFRNLTPRCFITTNCALQFSSRGVRPGLTTVLARNLDKNTMGYLQWRWGIHSAMNTSIVRDTKTSHFTVAMQLGIPHSFMMVSYQHKFQDEDQTRVKGSLKVGFFGTIVEYGAERKISRHSVLGATVSVGVPQGVSLKIKSVQDLNSLLQGLTITSMILFPVFRLNRASQTYFFPVHLTDQLLPSAVFYATVGPLVIYFAMHRLVIKPYLRAQKERELEKQRESTASDILQKKQEAEAAVRLMQESVRRIIEAEEARMGLIVVNAWYGKFVNDNSRKNEKVKVIDVTVPLQCLVKDSKLILTEASKAGLPGFYDPCVGEEKSLKVLYQFRGVLHQVMSADNEALRIPKQSHRIDADG</sequence>
<dbReference type="InterPro" id="IPR055225">
    <property type="entry name" value="DNAJC11-like_beta-barrel"/>
</dbReference>